<evidence type="ECO:0000313" key="3">
    <source>
        <dbReference type="Proteomes" id="UP000016801"/>
    </source>
</evidence>
<name>M1WEM8_CLAP2</name>
<dbReference type="EMBL" id="CAGA01000020">
    <property type="protein sequence ID" value="CCE30209.1"/>
    <property type="molecule type" value="Genomic_DNA"/>
</dbReference>
<evidence type="ECO:0000313" key="2">
    <source>
        <dbReference type="EMBL" id="CCE30209.1"/>
    </source>
</evidence>
<sequence>MELLSDLCYLSAIILMHDEDQAGQSDKAPDESPVPREPSVRLTGLSHPEPPAAAADFDQQGLSVSILEAYGQMIRLRHIERFENGLPSPELIGRRLVMT</sequence>
<reference evidence="2 3" key="1">
    <citation type="journal article" date="2013" name="PLoS Genet.">
        <title>Plant-symbiotic fungi as chemical engineers: Multi-genome analysis of the Clavicipitaceae reveals dynamics of alkaloid loci.</title>
        <authorList>
            <person name="Schardl C.L."/>
            <person name="Young C.A."/>
            <person name="Hesse U."/>
            <person name="Amyotte S.G."/>
            <person name="Andreeva K."/>
            <person name="Calie P.J."/>
            <person name="Fleetwood D.J."/>
            <person name="Haws D.C."/>
            <person name="Moore N."/>
            <person name="Oeser B."/>
            <person name="Panaccione D.G."/>
            <person name="Schweri K.K."/>
            <person name="Voisey C.R."/>
            <person name="Farman M.L."/>
            <person name="Jaromczyk J.W."/>
            <person name="Roe B.A."/>
            <person name="O'Sullivan D.M."/>
            <person name="Scott B."/>
            <person name="Tudzynski P."/>
            <person name="An Z."/>
            <person name="Arnaoudova E.G."/>
            <person name="Bullock C.T."/>
            <person name="Charlton N.D."/>
            <person name="Chen L."/>
            <person name="Cox M."/>
            <person name="Dinkins R.D."/>
            <person name="Florea S."/>
            <person name="Glenn A.E."/>
            <person name="Gordon A."/>
            <person name="Gueldener U."/>
            <person name="Harris D.R."/>
            <person name="Hollin W."/>
            <person name="Jaromczyk J."/>
            <person name="Johnson R.D."/>
            <person name="Khan A.K."/>
            <person name="Leistner E."/>
            <person name="Leuchtmann A."/>
            <person name="Li C."/>
            <person name="Liu J."/>
            <person name="Liu J."/>
            <person name="Liu M."/>
            <person name="Mace W."/>
            <person name="Machado C."/>
            <person name="Nagabhyru P."/>
            <person name="Pan J."/>
            <person name="Schmid J."/>
            <person name="Sugawara K."/>
            <person name="Steiner U."/>
            <person name="Takach J.E."/>
            <person name="Tanaka E."/>
            <person name="Webb J.S."/>
            <person name="Wilson E.V."/>
            <person name="Wiseman J.L."/>
            <person name="Yoshida R."/>
            <person name="Zeng Z."/>
        </authorList>
    </citation>
    <scope>NUCLEOTIDE SEQUENCE [LARGE SCALE GENOMIC DNA]</scope>
    <source>
        <strain evidence="2 3">20.1</strain>
    </source>
</reference>
<evidence type="ECO:0000256" key="1">
    <source>
        <dbReference type="SAM" id="MobiDB-lite"/>
    </source>
</evidence>
<dbReference type="Proteomes" id="UP000016801">
    <property type="component" value="Unassembled WGS sequence"/>
</dbReference>
<keyword evidence="3" id="KW-1185">Reference proteome</keyword>
<gene>
    <name evidence="2" type="ORF">CPUR_04057</name>
</gene>
<dbReference type="HOGENOM" id="CLU_2320132_0_0_1"/>
<dbReference type="VEuPathDB" id="FungiDB:CPUR_04057"/>
<protein>
    <submittedName>
        <fullName evidence="2">Uncharacterized protein</fullName>
    </submittedName>
</protein>
<comment type="caution">
    <text evidence="2">The sequence shown here is derived from an EMBL/GenBank/DDBJ whole genome shotgun (WGS) entry which is preliminary data.</text>
</comment>
<proteinExistence type="predicted"/>
<feature type="region of interest" description="Disordered" evidence="1">
    <location>
        <begin position="20"/>
        <end position="57"/>
    </location>
</feature>
<organism evidence="2 3">
    <name type="scientific">Claviceps purpurea (strain 20.1)</name>
    <name type="common">Ergot fungus</name>
    <name type="synonym">Sphacelia segetum</name>
    <dbReference type="NCBI Taxonomy" id="1111077"/>
    <lineage>
        <taxon>Eukaryota</taxon>
        <taxon>Fungi</taxon>
        <taxon>Dikarya</taxon>
        <taxon>Ascomycota</taxon>
        <taxon>Pezizomycotina</taxon>
        <taxon>Sordariomycetes</taxon>
        <taxon>Hypocreomycetidae</taxon>
        <taxon>Hypocreales</taxon>
        <taxon>Clavicipitaceae</taxon>
        <taxon>Claviceps</taxon>
    </lineage>
</organism>
<accession>M1WEM8</accession>
<dbReference type="AlphaFoldDB" id="M1WEM8"/>